<organism evidence="2 3">
    <name type="scientific">Leishmania donovani</name>
    <dbReference type="NCBI Taxonomy" id="5661"/>
    <lineage>
        <taxon>Eukaryota</taxon>
        <taxon>Discoba</taxon>
        <taxon>Euglenozoa</taxon>
        <taxon>Kinetoplastea</taxon>
        <taxon>Metakinetoplastina</taxon>
        <taxon>Trypanosomatida</taxon>
        <taxon>Trypanosomatidae</taxon>
        <taxon>Leishmaniinae</taxon>
        <taxon>Leishmania</taxon>
    </lineage>
</organism>
<sequence>MPRTIKCILCAVALVAAFAAALAITMTVRERVPNGLYCGNYASGLVVGNLTVTYATHLFDLALRGLGMNLKCKNEVFTYDPKSHMLTAVSAKDPSDCIGSVIAASGLNLSINANRELKRIAAENRHLYARLLSNIEAQSSSRRVAAPCSGLYVSRTPPNRKYLFTGKGEEHNPLYQTSVCIPLHHRCRLTVAEASAASREEAELGAIIDALAVAPSSTDWSRYFARAIALETRPQFRATVAAELASIDDAEVVSRNQSDKIADGNVPLTRGSAVGPQAQTLESRQHARHYDVGVTGDWAPSARDAIKLALFKSLDVLQDHAVDEWREAGREGALLLNELARGGCCTSEMDVCVLNSALRCGSVSQNPSCTAVTEDVALRFRCVAGSDSISVTTTSVERAPKESHIRPSCAPLGSVKESGFAAASSAPSGEAAGLVVSDEICLPFPISAVTIRRPFVDEDACRSRPTLKELRWPRQCMTGAALLLLAAAKASLYRSATPTCSALMLDSNAALEGVSAVSVCCKSPVVSAFEWPRAPFFSTFCNSTALQRGLFSHGEPWGVESNTAQDTTGSPAQNQWHCPDVVAMIASMRAALHLPLRSYPKITFEQTALHDPARRMQELAQGLYGDVDVLTRVHVWWETPRDCFVARAVSDPALHHRNAIQSGSEASSRAWLSCADTGYPRGPLLLLVAAVCSLYDQIVSRVATAAAECYPMVPVKNSFARGGLDFLLFSWFEASPQVRCFTIGSTPPSYAQQPRSEATSLLNGSTHHELGPSMTRAMLFYDDAVARMNFLSVEQNIPSQDLYAPPSTVAQRPFRSVPRQRRWQRSRQLLERSLQRSIDAADGTGADHLARSSQCAGHQTHNRMLVAAAVRACIGACASEAGALWTVLQVVAKVTATRAGAASESAASTVKGVYVPASFCLRASWKTLVQLLSRLQDRRAVKKIEGVMEAQLCMGTSLGAAATTDGKPAAAASVEVLILRCRVDAMRGASEVAAAEWLCEKRVTESLSLCRLGTVTLTTAQAVSGIFPALALLCRRALEYIYSEARYAPLVSILPPMSDVLAWCAAAAPMFAGTGGGYLPYEARFYAAPKLLGELLQGAAGKYRCSYNIPSPRGRVKSAASGADRGEGCAEVERERGEAAQPSTIFYTSKPIHVDTAANGDATRQQHGSRLAKPPAVACTLYLESLLGNGASPSAAAVSPTCPSPVAIPFILGHGVGRTKREAWRSAAWQAVRLQFPAVLAQLEAYRDVSELLQRPAQLNQLVRSSGLDRNSVWGGVAPVVYKLNFDCSVLFPSSVRNAATEVAASASVQAVRQSQCGVTAVRTDGSKLCVVPGCRATAASSGEAYTAAVAVVLRAVRGAAQEAAAHMTSATMGTTASRTGWAAMPPSSPGSVSGAARSPDSCPYAAWRDTTHYGKSIWHAYAGALSAYLDSDVVVHPVAAEDISVDELGSLSRGAGSGRRLSRRVVLSKVQVRMRDGRIGAATAAGNVSLGFTDQQSRASRRITSFGAFSVAAGCGAINANVGDGADGILFECTAASLFTRRWLPLDTAANGTRVGAVAAAAPLPRENPSRLLQEITRWLSDITKSELRGLLCARACDLARIQDSYRSTPAERVEALLMRWVGRRAQVRIRRINSSVVAYPSLANQMVWVAEALVEIQAERRRSGSPSSSHAGLPLDGNVLQLLDQDGELKSCAGTREHLDRPWVAARAVGVTSNEAAWQLYRHVCDALRDVVATEPSPRSVEKRWRQ</sequence>
<dbReference type="VEuPathDB" id="TriTrypDB:LdBPK_170380.1"/>
<keyword evidence="1" id="KW-0732">Signal</keyword>
<evidence type="ECO:0000313" key="3">
    <source>
        <dbReference type="Proteomes" id="UP000318821"/>
    </source>
</evidence>
<comment type="caution">
    <text evidence="2">The sequence shown here is derived from an EMBL/GenBank/DDBJ whole genome shotgun (WGS) entry which is preliminary data.</text>
</comment>
<feature type="signal peptide" evidence="1">
    <location>
        <begin position="1"/>
        <end position="23"/>
    </location>
</feature>
<gene>
    <name evidence="2" type="ORF">CGC20_37865</name>
</gene>
<evidence type="ECO:0000256" key="1">
    <source>
        <dbReference type="SAM" id="SignalP"/>
    </source>
</evidence>
<dbReference type="VEuPathDB" id="TriTrypDB:LDHU3_17.0650"/>
<dbReference type="Proteomes" id="UP000318821">
    <property type="component" value="Unassembled WGS sequence"/>
</dbReference>
<name>A0A504Y7U7_LEIDO</name>
<protein>
    <submittedName>
        <fullName evidence="2">Uncharacterized protein</fullName>
    </submittedName>
</protein>
<feature type="chain" id="PRO_5021363109" evidence="1">
    <location>
        <begin position="24"/>
        <end position="1749"/>
    </location>
</feature>
<reference evidence="3" key="1">
    <citation type="submission" date="2019-02" db="EMBL/GenBank/DDBJ databases">
        <title>FDA dAtabase for Regulatory Grade micrObial Sequences (FDA-ARGOS): Supporting development and validation of Infectious Disease Dx tests.</title>
        <authorList>
            <person name="Duncan R."/>
            <person name="Fisher C."/>
            <person name="Tallon L."/>
            <person name="Sadzewicz L."/>
            <person name="Sengamalay N."/>
            <person name="Ott S."/>
            <person name="Godinez A."/>
            <person name="Nagaraj S."/>
            <person name="Vavikolanu K."/>
            <person name="Vyas G."/>
            <person name="Nadendla S."/>
            <person name="Aluvathingal J."/>
            <person name="Sichtig H."/>
        </authorList>
    </citation>
    <scope>NUCLEOTIDE SEQUENCE [LARGE SCALE GENOMIC DNA]</scope>
    <source>
        <strain evidence="3">FDAARGOS_360</strain>
    </source>
</reference>
<accession>A0A504Y7U7</accession>
<proteinExistence type="predicted"/>
<dbReference type="EMBL" id="RHLD01000040">
    <property type="protein sequence ID" value="TPP55128.1"/>
    <property type="molecule type" value="Genomic_DNA"/>
</dbReference>
<evidence type="ECO:0000313" key="2">
    <source>
        <dbReference type="EMBL" id="TPP55128.1"/>
    </source>
</evidence>
<dbReference type="VEuPathDB" id="TriTrypDB:LdCL_170009300"/>